<dbReference type="Gene3D" id="1.25.40.10">
    <property type="entry name" value="Tetratricopeptide repeat domain"/>
    <property type="match status" value="1"/>
</dbReference>
<organism evidence="4 5">
    <name type="scientific">Thauera sinica</name>
    <dbReference type="NCBI Taxonomy" id="2665146"/>
    <lineage>
        <taxon>Bacteria</taxon>
        <taxon>Pseudomonadati</taxon>
        <taxon>Pseudomonadota</taxon>
        <taxon>Betaproteobacteria</taxon>
        <taxon>Rhodocyclales</taxon>
        <taxon>Zoogloeaceae</taxon>
        <taxon>Thauera</taxon>
    </lineage>
</organism>
<dbReference type="SMART" id="SM00671">
    <property type="entry name" value="SEL1"/>
    <property type="match status" value="2"/>
</dbReference>
<feature type="chain" id="PRO_5046596320" evidence="2">
    <location>
        <begin position="31"/>
        <end position="314"/>
    </location>
</feature>
<feature type="signal peptide" evidence="2">
    <location>
        <begin position="1"/>
        <end position="30"/>
    </location>
</feature>
<dbReference type="InterPro" id="IPR011990">
    <property type="entry name" value="TPR-like_helical_dom_sf"/>
</dbReference>
<dbReference type="EMBL" id="JBHSOG010000006">
    <property type="protein sequence ID" value="MFC5767957.1"/>
    <property type="molecule type" value="Genomic_DNA"/>
</dbReference>
<evidence type="ECO:0000256" key="1">
    <source>
        <dbReference type="ARBA" id="ARBA00007734"/>
    </source>
</evidence>
<gene>
    <name evidence="4" type="ORF">ACFPTN_01080</name>
</gene>
<feature type="domain" description="Transglycosylase SLT" evidence="3">
    <location>
        <begin position="170"/>
        <end position="265"/>
    </location>
</feature>
<dbReference type="Pfam" id="PF08238">
    <property type="entry name" value="Sel1"/>
    <property type="match status" value="2"/>
</dbReference>
<dbReference type="InterPro" id="IPR006597">
    <property type="entry name" value="Sel1-like"/>
</dbReference>
<dbReference type="PROSITE" id="PS00922">
    <property type="entry name" value="TRANSGLYCOSYLASE"/>
    <property type="match status" value="1"/>
</dbReference>
<evidence type="ECO:0000256" key="2">
    <source>
        <dbReference type="SAM" id="SignalP"/>
    </source>
</evidence>
<dbReference type="Gene3D" id="1.10.530.10">
    <property type="match status" value="1"/>
</dbReference>
<evidence type="ECO:0000259" key="3">
    <source>
        <dbReference type="Pfam" id="PF01464"/>
    </source>
</evidence>
<dbReference type="InterPro" id="IPR008258">
    <property type="entry name" value="Transglycosylase_SLT_dom_1"/>
</dbReference>
<dbReference type="PANTHER" id="PTHR37423">
    <property type="entry name" value="SOLUBLE LYTIC MUREIN TRANSGLYCOSYLASE-RELATED"/>
    <property type="match status" value="1"/>
</dbReference>
<dbReference type="PANTHER" id="PTHR37423:SF2">
    <property type="entry name" value="MEMBRANE-BOUND LYTIC MUREIN TRANSGLYCOSYLASE C"/>
    <property type="match status" value="1"/>
</dbReference>
<sequence>MRRANERATKRVRRLAAGLGLAMLSSAALGGQEEEAVKTAFAQHARYLAQEALGYEHGEGVPRDQGHAARLYCESARLGDPEGMYALGWMYANGRGVERNDAYAGTLFAMAAQLGNEHAQRMLRFTGEYTGAVPECMHTPPETVLEHWPAETVLAALAPARREVAQLLLKLAPQYGIQPQFALAIGITESNLNPGAVSPKSAMGVMQLIPETAERFNVKNPYDPEQNIRGGLAYLRWLLAYFRGDIALAAAGYNAGEGAVDRYRGVPPYRETQGYVERILAFVRNRHHPYDERVVAPSTAVSGLRAIGRAGGES</sequence>
<comment type="similarity">
    <text evidence="1">Belongs to the transglycosylase Slt family.</text>
</comment>
<dbReference type="CDD" id="cd00254">
    <property type="entry name" value="LT-like"/>
    <property type="match status" value="1"/>
</dbReference>
<name>A0ABW1AL51_9RHOO</name>
<dbReference type="RefSeq" id="WP_096452109.1">
    <property type="nucleotide sequence ID" value="NZ_JBHSOG010000006.1"/>
</dbReference>
<dbReference type="InterPro" id="IPR023346">
    <property type="entry name" value="Lysozyme-like_dom_sf"/>
</dbReference>
<dbReference type="SUPFAM" id="SSF81901">
    <property type="entry name" value="HCP-like"/>
    <property type="match status" value="1"/>
</dbReference>
<dbReference type="Pfam" id="PF01464">
    <property type="entry name" value="SLT"/>
    <property type="match status" value="1"/>
</dbReference>
<keyword evidence="5" id="KW-1185">Reference proteome</keyword>
<comment type="caution">
    <text evidence="4">The sequence shown here is derived from an EMBL/GenBank/DDBJ whole genome shotgun (WGS) entry which is preliminary data.</text>
</comment>
<keyword evidence="2" id="KW-0732">Signal</keyword>
<reference evidence="5" key="1">
    <citation type="journal article" date="2019" name="Int. J. Syst. Evol. Microbiol.">
        <title>The Global Catalogue of Microorganisms (GCM) 10K type strain sequencing project: providing services to taxonomists for standard genome sequencing and annotation.</title>
        <authorList>
            <consortium name="The Broad Institute Genomics Platform"/>
            <consortium name="The Broad Institute Genome Sequencing Center for Infectious Disease"/>
            <person name="Wu L."/>
            <person name="Ma J."/>
        </authorList>
    </citation>
    <scope>NUCLEOTIDE SEQUENCE [LARGE SCALE GENOMIC DNA]</scope>
    <source>
        <strain evidence="5">SHR3</strain>
    </source>
</reference>
<proteinExistence type="inferred from homology"/>
<accession>A0ABW1AL51</accession>
<evidence type="ECO:0000313" key="4">
    <source>
        <dbReference type="EMBL" id="MFC5767957.1"/>
    </source>
</evidence>
<dbReference type="InterPro" id="IPR000189">
    <property type="entry name" value="Transglyc_AS"/>
</dbReference>
<dbReference type="SUPFAM" id="SSF53955">
    <property type="entry name" value="Lysozyme-like"/>
    <property type="match status" value="1"/>
</dbReference>
<protein>
    <submittedName>
        <fullName evidence="4">Transglycosylase SLT domain-containing protein</fullName>
    </submittedName>
</protein>
<dbReference type="Proteomes" id="UP001595974">
    <property type="component" value="Unassembled WGS sequence"/>
</dbReference>
<evidence type="ECO:0000313" key="5">
    <source>
        <dbReference type="Proteomes" id="UP001595974"/>
    </source>
</evidence>